<accession>A0AAD6ST02</accession>
<dbReference type="Proteomes" id="UP001218188">
    <property type="component" value="Unassembled WGS sequence"/>
</dbReference>
<gene>
    <name evidence="2" type="ORF">C8F04DRAFT_1105191</name>
</gene>
<sequence length="293" mass="30340">MDYGMAIPSPPISIRKLPSSTSNAIPTSSDRHSARSGNGNGMHPPASKKPRLNSNSHSRSSDEESNLTLPPPSSGAYNFPPVQPYRGGGGGGGGHTYGVSPTHSGGGAFFPPLFDPPPPQQSFRSQMQYDPTMDPDMYEQFLRTPHQQHQHQPRIPIANPFAVEWPVHAPNSGTQGAFSRNLDHFIHSIMYPDEFEAPRPEIGPHNWMDFLLPRGGGAGGGGGGGGGGGPSRSGSTSWERGSGGSGGGGGGGSGGRGGGDGGSGSGSKKRERAQSQSGSRSGSEVDRMDDKDG</sequence>
<evidence type="ECO:0000313" key="3">
    <source>
        <dbReference type="Proteomes" id="UP001218188"/>
    </source>
</evidence>
<feature type="compositionally biased region" description="Basic and acidic residues" evidence="1">
    <location>
        <begin position="283"/>
        <end position="293"/>
    </location>
</feature>
<protein>
    <submittedName>
        <fullName evidence="2">Uncharacterized protein</fullName>
    </submittedName>
</protein>
<evidence type="ECO:0000256" key="1">
    <source>
        <dbReference type="SAM" id="MobiDB-lite"/>
    </source>
</evidence>
<reference evidence="2" key="1">
    <citation type="submission" date="2023-03" db="EMBL/GenBank/DDBJ databases">
        <title>Massive genome expansion in bonnet fungi (Mycena s.s.) driven by repeated elements and novel gene families across ecological guilds.</title>
        <authorList>
            <consortium name="Lawrence Berkeley National Laboratory"/>
            <person name="Harder C.B."/>
            <person name="Miyauchi S."/>
            <person name="Viragh M."/>
            <person name="Kuo A."/>
            <person name="Thoen E."/>
            <person name="Andreopoulos B."/>
            <person name="Lu D."/>
            <person name="Skrede I."/>
            <person name="Drula E."/>
            <person name="Henrissat B."/>
            <person name="Morin E."/>
            <person name="Kohler A."/>
            <person name="Barry K."/>
            <person name="LaButti K."/>
            <person name="Morin E."/>
            <person name="Salamov A."/>
            <person name="Lipzen A."/>
            <person name="Mereny Z."/>
            <person name="Hegedus B."/>
            <person name="Baldrian P."/>
            <person name="Stursova M."/>
            <person name="Weitz H."/>
            <person name="Taylor A."/>
            <person name="Grigoriev I.V."/>
            <person name="Nagy L.G."/>
            <person name="Martin F."/>
            <person name="Kauserud H."/>
        </authorList>
    </citation>
    <scope>NUCLEOTIDE SEQUENCE</scope>
    <source>
        <strain evidence="2">CBHHK200</strain>
    </source>
</reference>
<keyword evidence="3" id="KW-1185">Reference proteome</keyword>
<evidence type="ECO:0000313" key="2">
    <source>
        <dbReference type="EMBL" id="KAJ7033120.1"/>
    </source>
</evidence>
<feature type="region of interest" description="Disordered" evidence="1">
    <location>
        <begin position="1"/>
        <end position="107"/>
    </location>
</feature>
<feature type="compositionally biased region" description="Gly residues" evidence="1">
    <location>
        <begin position="241"/>
        <end position="265"/>
    </location>
</feature>
<comment type="caution">
    <text evidence="2">The sequence shown here is derived from an EMBL/GenBank/DDBJ whole genome shotgun (WGS) entry which is preliminary data.</text>
</comment>
<feature type="compositionally biased region" description="Gly residues" evidence="1">
    <location>
        <begin position="214"/>
        <end position="231"/>
    </location>
</feature>
<proteinExistence type="predicted"/>
<organism evidence="2 3">
    <name type="scientific">Mycena alexandri</name>
    <dbReference type="NCBI Taxonomy" id="1745969"/>
    <lineage>
        <taxon>Eukaryota</taxon>
        <taxon>Fungi</taxon>
        <taxon>Dikarya</taxon>
        <taxon>Basidiomycota</taxon>
        <taxon>Agaricomycotina</taxon>
        <taxon>Agaricomycetes</taxon>
        <taxon>Agaricomycetidae</taxon>
        <taxon>Agaricales</taxon>
        <taxon>Marasmiineae</taxon>
        <taxon>Mycenaceae</taxon>
        <taxon>Mycena</taxon>
    </lineage>
</organism>
<name>A0AAD6ST02_9AGAR</name>
<feature type="region of interest" description="Disordered" evidence="1">
    <location>
        <begin position="206"/>
        <end position="293"/>
    </location>
</feature>
<feature type="compositionally biased region" description="Polar residues" evidence="1">
    <location>
        <begin position="18"/>
        <end position="28"/>
    </location>
</feature>
<dbReference type="EMBL" id="JARJCM010000067">
    <property type="protein sequence ID" value="KAJ7033120.1"/>
    <property type="molecule type" value="Genomic_DNA"/>
</dbReference>
<dbReference type="AlphaFoldDB" id="A0AAD6ST02"/>
<feature type="compositionally biased region" description="Gly residues" evidence="1">
    <location>
        <begin position="86"/>
        <end position="96"/>
    </location>
</feature>